<evidence type="ECO:0008006" key="3">
    <source>
        <dbReference type="Google" id="ProtNLM"/>
    </source>
</evidence>
<reference evidence="1 2" key="1">
    <citation type="submission" date="2016-03" db="EMBL/GenBank/DDBJ databases">
        <title>Draft genome sequence of Paenibacillus glacialis DSM 22343.</title>
        <authorList>
            <person name="Shin S.-K."/>
            <person name="Yi H."/>
        </authorList>
    </citation>
    <scope>NUCLEOTIDE SEQUENCE [LARGE SCALE GENOMIC DNA]</scope>
    <source>
        <strain evidence="1 2">DSM 22343</strain>
    </source>
</reference>
<comment type="caution">
    <text evidence="1">The sequence shown here is derived from an EMBL/GenBank/DDBJ whole genome shotgun (WGS) entry which is preliminary data.</text>
</comment>
<dbReference type="Pfam" id="PF10673">
    <property type="entry name" value="DUF2487"/>
    <property type="match status" value="1"/>
</dbReference>
<dbReference type="Proteomes" id="UP000076967">
    <property type="component" value="Unassembled WGS sequence"/>
</dbReference>
<dbReference type="RefSeq" id="WP_068530461.1">
    <property type="nucleotide sequence ID" value="NZ_LVJH01000007.1"/>
</dbReference>
<name>A0A168M6T5_9BACL</name>
<dbReference type="InterPro" id="IPR019615">
    <property type="entry name" value="DUF2487"/>
</dbReference>
<sequence>MKFSEISRESWPELQPYLDTCIIPFTGLSGDESPVEATTALERLRDFMDLVETRYKGRVVTYPAFHYGNEDISKLLNEICHKVKDSGFKYVIIMTADTIIDESECLSCDLILSQKQLAPLYENDQSVLSSIIQNKVESLWKINRLHQM</sequence>
<dbReference type="OrthoDB" id="2678750at2"/>
<evidence type="ECO:0000313" key="2">
    <source>
        <dbReference type="Proteomes" id="UP000076967"/>
    </source>
</evidence>
<organism evidence="1 2">
    <name type="scientific">Paenibacillus glacialis</name>
    <dbReference type="NCBI Taxonomy" id="494026"/>
    <lineage>
        <taxon>Bacteria</taxon>
        <taxon>Bacillati</taxon>
        <taxon>Bacillota</taxon>
        <taxon>Bacilli</taxon>
        <taxon>Bacillales</taxon>
        <taxon>Paenibacillaceae</taxon>
        <taxon>Paenibacillus</taxon>
    </lineage>
</organism>
<protein>
    <recommendedName>
        <fullName evidence="3">DUF2487 domain-containing protein</fullName>
    </recommendedName>
</protein>
<dbReference type="AlphaFoldDB" id="A0A168M6T5"/>
<proteinExistence type="predicted"/>
<dbReference type="STRING" id="494026.PGLA_06440"/>
<evidence type="ECO:0000313" key="1">
    <source>
        <dbReference type="EMBL" id="OAB44297.1"/>
    </source>
</evidence>
<dbReference type="EMBL" id="LVJH01000007">
    <property type="protein sequence ID" value="OAB44297.1"/>
    <property type="molecule type" value="Genomic_DNA"/>
</dbReference>
<accession>A0A168M6T5</accession>
<keyword evidence="2" id="KW-1185">Reference proteome</keyword>
<gene>
    <name evidence="1" type="ORF">PGLA_06440</name>
</gene>